<evidence type="ECO:0000256" key="4">
    <source>
        <dbReference type="ARBA" id="ARBA00022692"/>
    </source>
</evidence>
<feature type="transmembrane region" description="Helical" evidence="7">
    <location>
        <begin position="201"/>
        <end position="220"/>
    </location>
</feature>
<evidence type="ECO:0000256" key="7">
    <source>
        <dbReference type="SAM" id="Phobius"/>
    </source>
</evidence>
<dbReference type="AlphaFoldDB" id="A0A168AH64"/>
<dbReference type="PANTHER" id="PTHR10332:SF88">
    <property type="entry name" value="EQUILIBRATIVE NUCLEOSIDE TRANSPORTER 1, ISOFORM A"/>
    <property type="match status" value="1"/>
</dbReference>
<evidence type="ECO:0000256" key="3">
    <source>
        <dbReference type="ARBA" id="ARBA00022448"/>
    </source>
</evidence>
<dbReference type="PRINTS" id="PR01130">
    <property type="entry name" value="DERENTRNSPRT"/>
</dbReference>
<evidence type="ECO:0000256" key="1">
    <source>
        <dbReference type="ARBA" id="ARBA00004141"/>
    </source>
</evidence>
<feature type="transmembrane region" description="Helical" evidence="7">
    <location>
        <begin position="58"/>
        <end position="82"/>
    </location>
</feature>
<dbReference type="PANTHER" id="PTHR10332">
    <property type="entry name" value="EQUILIBRATIVE NUCLEOSIDE TRANSPORTER"/>
    <property type="match status" value="1"/>
</dbReference>
<feature type="transmembrane region" description="Helical" evidence="7">
    <location>
        <begin position="411"/>
        <end position="430"/>
    </location>
</feature>
<dbReference type="Gene3D" id="1.20.1250.20">
    <property type="entry name" value="MFS general substrate transporter like domains"/>
    <property type="match status" value="1"/>
</dbReference>
<organism evidence="8 9">
    <name type="scientific">Ascosphaera apis ARSEF 7405</name>
    <dbReference type="NCBI Taxonomy" id="392613"/>
    <lineage>
        <taxon>Eukaryota</taxon>
        <taxon>Fungi</taxon>
        <taxon>Dikarya</taxon>
        <taxon>Ascomycota</taxon>
        <taxon>Pezizomycotina</taxon>
        <taxon>Eurotiomycetes</taxon>
        <taxon>Eurotiomycetidae</taxon>
        <taxon>Onygenales</taxon>
        <taxon>Ascosphaeraceae</taxon>
        <taxon>Ascosphaera</taxon>
    </lineage>
</organism>
<sequence length="472" mass="52595">MLKGWWDRSIGGARRSSYDPVPTDRAADYEPFAEGSELLEDQSDGLAHGTSYFSWIDYWIILWMGVYMLWAWNMFLAAGVYFQQRFSSNDWTESNFQSSILTVYCLTNFAGSYLLARLQDRDAYSRRIYLSLILNLAVFTLLSFSTVLFTDVSAVTYFVFVMLMCFSTGTATALVQNGLFSYIGGFHQPRYIQGIMTGHSVAGVLPCIVQIISVLTLHAGDGDGDDADGAPQLGQSPQSAFTFFITATVVSAIALVLFHHLHRKAEALSLRKEIEIEIEDAAGADLTEKVPLKVLFHKLKWLSLAVALDFAITMFLPIYTNVIQSVHSHDDNNNNNNNLPPYLRQAAFVPLALLFWNGGDLLGRVFPVYPRLNIGDRPFTLFLASVARVLFIPIYISCNIRNRGAWISSDIFYLVIVQFLFGLSNGYIAGSTMMAANDWVEPHEREAAGGFMSMMLVAGLTAGSVFTFFVVV</sequence>
<reference evidence="8 9" key="1">
    <citation type="journal article" date="2016" name="Genome Biol. Evol.">
        <title>Divergent and convergent evolution of fungal pathogenicity.</title>
        <authorList>
            <person name="Shang Y."/>
            <person name="Xiao G."/>
            <person name="Zheng P."/>
            <person name="Cen K."/>
            <person name="Zhan S."/>
            <person name="Wang C."/>
        </authorList>
    </citation>
    <scope>NUCLEOTIDE SEQUENCE [LARGE SCALE GENOMIC DNA]</scope>
    <source>
        <strain evidence="8 9">ARSEF 7405</strain>
    </source>
</reference>
<feature type="transmembrane region" description="Helical" evidence="7">
    <location>
        <begin position="94"/>
        <end position="116"/>
    </location>
</feature>
<gene>
    <name evidence="8" type="ORF">AAP_02015</name>
</gene>
<dbReference type="Proteomes" id="UP000242877">
    <property type="component" value="Unassembled WGS sequence"/>
</dbReference>
<dbReference type="GO" id="GO:0005886">
    <property type="term" value="C:plasma membrane"/>
    <property type="evidence" value="ECO:0007669"/>
    <property type="project" value="TreeGrafter"/>
</dbReference>
<dbReference type="InterPro" id="IPR002259">
    <property type="entry name" value="Eqnu_transpt"/>
</dbReference>
<evidence type="ECO:0000313" key="9">
    <source>
        <dbReference type="Proteomes" id="UP000242877"/>
    </source>
</evidence>
<dbReference type="OrthoDB" id="46396at2759"/>
<dbReference type="GO" id="GO:0034257">
    <property type="term" value="F:nicotinamide riboside transmembrane transporter activity"/>
    <property type="evidence" value="ECO:0007669"/>
    <property type="project" value="TreeGrafter"/>
</dbReference>
<comment type="subcellular location">
    <subcellularLocation>
        <location evidence="1">Membrane</location>
        <topology evidence="1">Multi-pass membrane protein</topology>
    </subcellularLocation>
</comment>
<keyword evidence="4 7" id="KW-0812">Transmembrane</keyword>
<evidence type="ECO:0000256" key="6">
    <source>
        <dbReference type="ARBA" id="ARBA00023136"/>
    </source>
</evidence>
<evidence type="ECO:0000313" key="8">
    <source>
        <dbReference type="EMBL" id="KZZ93922.1"/>
    </source>
</evidence>
<dbReference type="GO" id="GO:0000329">
    <property type="term" value="C:fungal-type vacuole membrane"/>
    <property type="evidence" value="ECO:0007669"/>
    <property type="project" value="TreeGrafter"/>
</dbReference>
<dbReference type="InterPro" id="IPR036259">
    <property type="entry name" value="MFS_trans_sf"/>
</dbReference>
<feature type="transmembrane region" description="Helical" evidence="7">
    <location>
        <begin position="301"/>
        <end position="322"/>
    </location>
</feature>
<dbReference type="SUPFAM" id="SSF103473">
    <property type="entry name" value="MFS general substrate transporter"/>
    <property type="match status" value="1"/>
</dbReference>
<keyword evidence="6 7" id="KW-0472">Membrane</keyword>
<evidence type="ECO:0000256" key="2">
    <source>
        <dbReference type="ARBA" id="ARBA00007965"/>
    </source>
</evidence>
<name>A0A168AH64_9EURO</name>
<protein>
    <submittedName>
        <fullName evidence="8">Nucleoside transporter</fullName>
    </submittedName>
</protein>
<feature type="transmembrane region" description="Helical" evidence="7">
    <location>
        <begin position="240"/>
        <end position="261"/>
    </location>
</feature>
<accession>A0A168AH64</accession>
<dbReference type="GO" id="GO:0015205">
    <property type="term" value="F:nucleobase transmembrane transporter activity"/>
    <property type="evidence" value="ECO:0007669"/>
    <property type="project" value="TreeGrafter"/>
</dbReference>
<evidence type="ECO:0000256" key="5">
    <source>
        <dbReference type="ARBA" id="ARBA00022989"/>
    </source>
</evidence>
<feature type="transmembrane region" description="Helical" evidence="7">
    <location>
        <begin position="451"/>
        <end position="471"/>
    </location>
</feature>
<dbReference type="VEuPathDB" id="FungiDB:AAP_02015"/>
<feature type="transmembrane region" description="Helical" evidence="7">
    <location>
        <begin position="128"/>
        <end position="149"/>
    </location>
</feature>
<feature type="transmembrane region" description="Helical" evidence="7">
    <location>
        <begin position="379"/>
        <end position="396"/>
    </location>
</feature>
<dbReference type="PIRSF" id="PIRSF016379">
    <property type="entry name" value="ENT"/>
    <property type="match status" value="1"/>
</dbReference>
<comment type="similarity">
    <text evidence="2">Belongs to the SLC29A/ENT transporter (TC 2.A.57) family.</text>
</comment>
<dbReference type="EMBL" id="AZGZ01000007">
    <property type="protein sequence ID" value="KZZ93922.1"/>
    <property type="molecule type" value="Genomic_DNA"/>
</dbReference>
<keyword evidence="9" id="KW-1185">Reference proteome</keyword>
<keyword evidence="3" id="KW-0813">Transport</keyword>
<keyword evidence="5 7" id="KW-1133">Transmembrane helix</keyword>
<proteinExistence type="inferred from homology"/>
<feature type="transmembrane region" description="Helical" evidence="7">
    <location>
        <begin position="155"/>
        <end position="180"/>
    </location>
</feature>
<comment type="caution">
    <text evidence="8">The sequence shown here is derived from an EMBL/GenBank/DDBJ whole genome shotgun (WGS) entry which is preliminary data.</text>
</comment>
<dbReference type="Pfam" id="PF01733">
    <property type="entry name" value="Nucleoside_tran"/>
    <property type="match status" value="1"/>
</dbReference>